<gene>
    <name evidence="3" type="ORF">BN112_4335</name>
</gene>
<dbReference type="InterPro" id="IPR038404">
    <property type="entry name" value="TRAP_DctP_sf"/>
</dbReference>
<name>A0A0C6PD55_BORBO</name>
<evidence type="ECO:0000256" key="2">
    <source>
        <dbReference type="SAM" id="SignalP"/>
    </source>
</evidence>
<evidence type="ECO:0000313" key="4">
    <source>
        <dbReference type="Proteomes" id="UP000007564"/>
    </source>
</evidence>
<dbReference type="EMBL" id="HE965806">
    <property type="protein sequence ID" value="CCJ56249.1"/>
    <property type="molecule type" value="Genomic_DNA"/>
</dbReference>
<dbReference type="KEGG" id="bbh:BN112_4335"/>
<dbReference type="RefSeq" id="WP_015065005.1">
    <property type="nucleotide sequence ID" value="NC_019382.1"/>
</dbReference>
<evidence type="ECO:0000313" key="3">
    <source>
        <dbReference type="EMBL" id="CCJ56249.1"/>
    </source>
</evidence>
<dbReference type="SUPFAM" id="SSF53850">
    <property type="entry name" value="Periplasmic binding protein-like II"/>
    <property type="match status" value="1"/>
</dbReference>
<dbReference type="Gene3D" id="3.40.190.170">
    <property type="entry name" value="Bacterial extracellular solute-binding protein, family 7"/>
    <property type="match status" value="1"/>
</dbReference>
<proteinExistence type="predicted"/>
<dbReference type="PANTHER" id="PTHR33376:SF5">
    <property type="entry name" value="EXTRACYTOPLASMIC SOLUTE RECEPTOR PROTEIN"/>
    <property type="match status" value="1"/>
</dbReference>
<sequence length="347" mass="38117">MPQHFPLPRGFQAALAAAALCTASWSGGAAAQTYDLTMAVITSPGDGYSILTASVPERVAKATDGKVKVTVSDSLVPPAQIATAVREGRVDMSAALHTYLAADEPRMGIFNLPGLINNIQEYKQVCDAFWCEDTRKIWKDKWNAIVLAEGAWCTQQLFSKDPIHKVEDFKGKRLRVHNPQTAEVVNALGGKPVAMPTTEIFPALERGVIDGLFISTCVGGSLEFWRIAKNVQNWSLGPINGWAILVNPDSWQKLPPEVQKQVQGAMDALQQEAFGNYDTFVGNAQQEMMKKGVTFWVAPEEERAKLMQQQYIGPSYEAWNKRAKQVGFDGPAYLDRVRTTLGKSASN</sequence>
<dbReference type="HOGENOM" id="CLU_036176_2_1_4"/>
<accession>A0A0C6PD55</accession>
<dbReference type="AlphaFoldDB" id="A0A0C6PD55"/>
<organism evidence="3 4">
    <name type="scientific">Bordetella bronchiseptica 253</name>
    <dbReference type="NCBI Taxonomy" id="568707"/>
    <lineage>
        <taxon>Bacteria</taxon>
        <taxon>Pseudomonadati</taxon>
        <taxon>Pseudomonadota</taxon>
        <taxon>Betaproteobacteria</taxon>
        <taxon>Burkholderiales</taxon>
        <taxon>Alcaligenaceae</taxon>
        <taxon>Bordetella</taxon>
    </lineage>
</organism>
<dbReference type="Proteomes" id="UP000007564">
    <property type="component" value="Chromosome"/>
</dbReference>
<dbReference type="Pfam" id="PF03480">
    <property type="entry name" value="DctP"/>
    <property type="match status" value="1"/>
</dbReference>
<protein>
    <submittedName>
        <fullName evidence="3">Putative solute-binding periplasmic protein</fullName>
    </submittedName>
</protein>
<dbReference type="CDD" id="cd13602">
    <property type="entry name" value="PBP2_TRAP_BpDctp6_7"/>
    <property type="match status" value="1"/>
</dbReference>
<feature type="signal peptide" evidence="2">
    <location>
        <begin position="1"/>
        <end position="31"/>
    </location>
</feature>
<reference evidence="3 4" key="1">
    <citation type="journal article" date="2012" name="BMC Genomics">
        <title>Comparative genomics of the classical Bordetella subspecies: the evolution and exchange of virulence-associated diversity amongst closely related pathogens.</title>
        <authorList>
            <person name="Park J."/>
            <person name="Zhang Y."/>
            <person name="Buboltz A.M."/>
            <person name="Zhang X."/>
            <person name="Schuster S.C."/>
            <person name="Ahuja U."/>
            <person name="Liu M."/>
            <person name="Miller J.F."/>
            <person name="Sebaihia M."/>
            <person name="Bentley S.D."/>
            <person name="Parkhill J."/>
            <person name="Harvill E.T."/>
        </authorList>
    </citation>
    <scope>NUCLEOTIDE SEQUENCE [LARGE SCALE GENOMIC DNA]</scope>
    <source>
        <strain evidence="3 4">253</strain>
    </source>
</reference>
<evidence type="ECO:0000256" key="1">
    <source>
        <dbReference type="ARBA" id="ARBA00022729"/>
    </source>
</evidence>
<dbReference type="InterPro" id="IPR018389">
    <property type="entry name" value="DctP_fam"/>
</dbReference>
<dbReference type="GO" id="GO:0055085">
    <property type="term" value="P:transmembrane transport"/>
    <property type="evidence" value="ECO:0007669"/>
    <property type="project" value="InterPro"/>
</dbReference>
<dbReference type="OrthoDB" id="8628712at2"/>
<feature type="chain" id="PRO_5002190129" evidence="2">
    <location>
        <begin position="32"/>
        <end position="347"/>
    </location>
</feature>
<dbReference type="PANTHER" id="PTHR33376">
    <property type="match status" value="1"/>
</dbReference>
<dbReference type="NCBIfam" id="NF037995">
    <property type="entry name" value="TRAP_S1"/>
    <property type="match status" value="1"/>
</dbReference>
<keyword evidence="1 2" id="KW-0732">Signal</keyword>